<comment type="similarity">
    <text evidence="6">Belongs to the peptidase M48 family.</text>
</comment>
<keyword evidence="3 6" id="KW-0378">Hydrolase</keyword>
<feature type="domain" description="Peptidase M48" evidence="8">
    <location>
        <begin position="138"/>
        <end position="187"/>
    </location>
</feature>
<dbReference type="PANTHER" id="PTHR34978:SF3">
    <property type="entry name" value="SLR0241 PROTEIN"/>
    <property type="match status" value="1"/>
</dbReference>
<feature type="transmembrane region" description="Helical" evidence="7">
    <location>
        <begin position="36"/>
        <end position="59"/>
    </location>
</feature>
<evidence type="ECO:0000256" key="3">
    <source>
        <dbReference type="ARBA" id="ARBA00022801"/>
    </source>
</evidence>
<evidence type="ECO:0000256" key="5">
    <source>
        <dbReference type="ARBA" id="ARBA00023049"/>
    </source>
</evidence>
<dbReference type="InterPro" id="IPR001915">
    <property type="entry name" value="Peptidase_M48"/>
</dbReference>
<dbReference type="PANTHER" id="PTHR34978">
    <property type="entry name" value="POSSIBLE SENSOR-TRANSDUCER PROTEIN BLAR"/>
    <property type="match status" value="1"/>
</dbReference>
<dbReference type="AlphaFoldDB" id="A0A117ICZ3"/>
<feature type="transmembrane region" description="Helical" evidence="7">
    <location>
        <begin position="6"/>
        <end position="29"/>
    </location>
</feature>
<keyword evidence="5 6" id="KW-0482">Metalloprotease</keyword>
<reference evidence="10" key="2">
    <citation type="submission" date="2016-02" db="EMBL/GenBank/DDBJ databases">
        <title>Draft genome sequence of five rapidly growing Mycobacterium species.</title>
        <authorList>
            <person name="Katahira K."/>
            <person name="Gotou Y."/>
            <person name="Iida K."/>
            <person name="Ogura Y."/>
            <person name="Hayashi T."/>
        </authorList>
    </citation>
    <scope>NUCLEOTIDE SEQUENCE [LARGE SCALE GENOMIC DNA]</scope>
    <source>
        <strain evidence="10">JCM6368</strain>
    </source>
</reference>
<feature type="transmembrane region" description="Helical" evidence="7">
    <location>
        <begin position="79"/>
        <end position="98"/>
    </location>
</feature>
<keyword evidence="2" id="KW-0479">Metal-binding</keyword>
<dbReference type="Pfam" id="PF01435">
    <property type="entry name" value="Peptidase_M48"/>
    <property type="match status" value="1"/>
</dbReference>
<accession>A0A117ICZ3</accession>
<keyword evidence="7" id="KW-1133">Transmembrane helix</keyword>
<evidence type="ECO:0000256" key="6">
    <source>
        <dbReference type="RuleBase" id="RU003983"/>
    </source>
</evidence>
<keyword evidence="7" id="KW-0812">Transmembrane</keyword>
<dbReference type="CDD" id="cd07326">
    <property type="entry name" value="M56_BlaR1_MecR1_like"/>
    <property type="match status" value="1"/>
</dbReference>
<evidence type="ECO:0000313" key="10">
    <source>
        <dbReference type="Proteomes" id="UP000069705"/>
    </source>
</evidence>
<keyword evidence="1 6" id="KW-0645">Protease</keyword>
<evidence type="ECO:0000256" key="7">
    <source>
        <dbReference type="SAM" id="Phobius"/>
    </source>
</evidence>
<name>A0A117ICZ3_MYCFO</name>
<protein>
    <submittedName>
        <fullName evidence="9">Zn-dependent protease with chaperone function</fullName>
    </submittedName>
</protein>
<evidence type="ECO:0000259" key="8">
    <source>
        <dbReference type="Pfam" id="PF01435"/>
    </source>
</evidence>
<gene>
    <name evidence="9" type="ORF">RMCFA_0407</name>
</gene>
<keyword evidence="7" id="KW-0472">Membrane</keyword>
<dbReference type="Gene3D" id="3.30.2010.10">
    <property type="entry name" value="Metalloproteases ('zincins'), catalytic domain"/>
    <property type="match status" value="1"/>
</dbReference>
<evidence type="ECO:0000256" key="2">
    <source>
        <dbReference type="ARBA" id="ARBA00022723"/>
    </source>
</evidence>
<proteinExistence type="inferred from homology"/>
<dbReference type="GO" id="GO:0006508">
    <property type="term" value="P:proteolysis"/>
    <property type="evidence" value="ECO:0007669"/>
    <property type="project" value="UniProtKB-KW"/>
</dbReference>
<organism evidence="9 10">
    <name type="scientific">Mycolicibacterium fortuitum subsp. acetamidolyticum</name>
    <dbReference type="NCBI Taxonomy" id="144550"/>
    <lineage>
        <taxon>Bacteria</taxon>
        <taxon>Bacillati</taxon>
        <taxon>Actinomycetota</taxon>
        <taxon>Actinomycetes</taxon>
        <taxon>Mycobacteriales</taxon>
        <taxon>Mycobacteriaceae</taxon>
        <taxon>Mycolicibacterium</taxon>
    </lineage>
</organism>
<evidence type="ECO:0000256" key="1">
    <source>
        <dbReference type="ARBA" id="ARBA00022670"/>
    </source>
</evidence>
<evidence type="ECO:0000313" key="9">
    <source>
        <dbReference type="EMBL" id="GAT00293.1"/>
    </source>
</evidence>
<sequence>MVAMTAVMWVAIVGVGAGGVTQVGLHVLIRRGISAAALLCIWGVMVGLIITALALPALAELLHRCWLTVHSADTSSVSTPAGALSVSILLVAAMRGGWRLGHIGRLRHRLHGRHFEMMWVLTRERPRRGAVLWLPATQPLAYSLAGQPPLVVATAGLREVFDDATVGAVLAHEHAHVARRHHLLVALADALASGLGWLPLMRQSPSLVRTLVELDADAHAARGHGPHRLLLALQALQHATAPPAALGITSECTQLRLARLAAEQRGGSGRFDGAAARCGAVLVVGVTALLGLGTVIGLVSCTAV</sequence>
<comment type="cofactor">
    <cofactor evidence="6">
        <name>Zn(2+)</name>
        <dbReference type="ChEBI" id="CHEBI:29105"/>
    </cofactor>
    <text evidence="6">Binds 1 zinc ion per subunit.</text>
</comment>
<dbReference type="EMBL" id="BCSZ01000004">
    <property type="protein sequence ID" value="GAT00293.1"/>
    <property type="molecule type" value="Genomic_DNA"/>
</dbReference>
<reference evidence="9 10" key="1">
    <citation type="journal article" date="2016" name="Genome Announc.">
        <title>Draft Genome Sequences of Five Rapidly Growing Mycobacterium Species, M. thermoresistibile, M. fortuitum subsp. acetamidolyticum, M. canariasense, M. brisbanense, and M. novocastrense.</title>
        <authorList>
            <person name="Katahira K."/>
            <person name="Ogura Y."/>
            <person name="Gotoh Y."/>
            <person name="Hayashi T."/>
        </authorList>
    </citation>
    <scope>NUCLEOTIDE SEQUENCE [LARGE SCALE GENOMIC DNA]</scope>
    <source>
        <strain evidence="9 10">JCM6368</strain>
    </source>
</reference>
<dbReference type="GO" id="GO:0046872">
    <property type="term" value="F:metal ion binding"/>
    <property type="evidence" value="ECO:0007669"/>
    <property type="project" value="UniProtKB-KW"/>
</dbReference>
<dbReference type="GO" id="GO:0004222">
    <property type="term" value="F:metalloendopeptidase activity"/>
    <property type="evidence" value="ECO:0007669"/>
    <property type="project" value="InterPro"/>
</dbReference>
<dbReference type="Proteomes" id="UP000069705">
    <property type="component" value="Unassembled WGS sequence"/>
</dbReference>
<comment type="caution">
    <text evidence="9">The sequence shown here is derived from an EMBL/GenBank/DDBJ whole genome shotgun (WGS) entry which is preliminary data.</text>
</comment>
<feature type="transmembrane region" description="Helical" evidence="7">
    <location>
        <begin position="274"/>
        <end position="299"/>
    </location>
</feature>
<dbReference type="InterPro" id="IPR052173">
    <property type="entry name" value="Beta-lactam_resp_regulator"/>
</dbReference>
<keyword evidence="4 6" id="KW-0862">Zinc</keyword>
<evidence type="ECO:0000256" key="4">
    <source>
        <dbReference type="ARBA" id="ARBA00022833"/>
    </source>
</evidence>